<dbReference type="Pfam" id="PF13558">
    <property type="entry name" value="SbcC_Walker_B"/>
    <property type="match status" value="1"/>
</dbReference>
<protein>
    <recommendedName>
        <fullName evidence="3">Nuclease SbcCD subunit C</fullName>
    </recommendedName>
</protein>
<gene>
    <name evidence="6" type="ORF">EV644_1245</name>
</gene>
<comment type="subunit">
    <text evidence="2">Heterodimer of SbcC and SbcD.</text>
</comment>
<evidence type="ECO:0000256" key="1">
    <source>
        <dbReference type="ARBA" id="ARBA00006930"/>
    </source>
</evidence>
<keyword evidence="6" id="KW-0269">Exonuclease</keyword>
<reference evidence="6 7" key="1">
    <citation type="journal article" date="2015" name="Stand. Genomic Sci.">
        <title>Genomic Encyclopedia of Bacterial and Archaeal Type Strains, Phase III: the genomes of soil and plant-associated and newly described type strains.</title>
        <authorList>
            <person name="Whitman W.B."/>
            <person name="Woyke T."/>
            <person name="Klenk H.P."/>
            <person name="Zhou Y."/>
            <person name="Lilburn T.G."/>
            <person name="Beck B.J."/>
            <person name="De Vos P."/>
            <person name="Vandamme P."/>
            <person name="Eisen J.A."/>
            <person name="Garrity G."/>
            <person name="Hugenholtz P."/>
            <person name="Kyrpides N.C."/>
        </authorList>
    </citation>
    <scope>NUCLEOTIDE SEQUENCE [LARGE SCALE GENOMIC DNA]</scope>
    <source>
        <strain evidence="6 7">VKM Ac-2538</strain>
    </source>
</reference>
<dbReference type="InterPro" id="IPR027417">
    <property type="entry name" value="P-loop_NTPase"/>
</dbReference>
<evidence type="ECO:0000256" key="2">
    <source>
        <dbReference type="ARBA" id="ARBA00011322"/>
    </source>
</evidence>
<dbReference type="GO" id="GO:0004527">
    <property type="term" value="F:exonuclease activity"/>
    <property type="evidence" value="ECO:0007669"/>
    <property type="project" value="UniProtKB-KW"/>
</dbReference>
<feature type="coiled-coil region" evidence="4">
    <location>
        <begin position="796"/>
        <end position="823"/>
    </location>
</feature>
<dbReference type="RefSeq" id="WP_132195209.1">
    <property type="nucleotide sequence ID" value="NZ_SLWM01000024.1"/>
</dbReference>
<keyword evidence="4" id="KW-0175">Coiled coil</keyword>
<evidence type="ECO:0000259" key="5">
    <source>
        <dbReference type="Pfam" id="PF13476"/>
    </source>
</evidence>
<accession>A0ABY2BBR7</accession>
<dbReference type="Gene3D" id="3.40.50.300">
    <property type="entry name" value="P-loop containing nucleotide triphosphate hydrolases"/>
    <property type="match status" value="2"/>
</dbReference>
<comment type="similarity">
    <text evidence="1">Belongs to the SMC family. SbcC subfamily.</text>
</comment>
<dbReference type="SUPFAM" id="SSF52540">
    <property type="entry name" value="P-loop containing nucleoside triphosphate hydrolases"/>
    <property type="match status" value="1"/>
</dbReference>
<evidence type="ECO:0000256" key="3">
    <source>
        <dbReference type="ARBA" id="ARBA00013368"/>
    </source>
</evidence>
<keyword evidence="6" id="KW-0378">Hydrolase</keyword>
<sequence>MRPVRLDLDGFATFRTNASIDFTDVEYFALVGATGAGKSTVIDAITFALYGTVPRWNDQRLVAPALAPTATRAVVRLVFDAEGQRYAVAREARRSGGKTSRVTMHASRLERLHDLSDLDGDSEVLAADSEVTAAVERLLGLNYQHFTTCVALPQGRFAEFLHAKASDRQEILSSLLGYQLYDDIHTRANSLARDHRATVKALDTALAGYADATADAVRDQIARADRLNSLQIWVNETGMPALDSAAGAVEVARSELRELTTQQTALGSVLVPANVSTLDAQLTAATAELEMSETALGEAEGADSSAATAVSAFRPRFELLTLQRQWADLAEADAALPGLITNLKEAEGTLASAQAAMTAIEEATELLRGDADKAAAAATRATEKVADCEHHLAVLAGVTPPDTIADLASTLADFDRRRNAVDLEIEQADEEYNRTRSAVDAQASDTVLAAGLQASSTVVSMLRADLDSEADRRSLADAVTDAAAALTNVRIAEQQAVEALDAARRADAAGELRSHLQVGEACPVCRQSVTDVPDVAVTGDVADHEKGLVAAREKAKAADRNHAVLDGRLQTAVATRTAHLAHVEAARNEMSNALARLQMLPAESDLKTQVTAETNSQTVAQIADAAEDAHAALTSAAEVRRTLVKVVEQADARRVAGSDARRALNREAAAIDANRRAATTALHTARDLVSARGAPAVDASDLASAWTMLTTWAEDEHKEMSTRLPSLRSTAKDACDAAAQLKTRHESSTTELNRLRSLASDALQNVARSKHSCEETAARQEKLREAIAGQPEARTVAELLTQLDSLEQVATDARAQLEAARDRRSSAQVAIKRVSAGVDGSRDELAAIRDPLTRYGAPMLSTGSLATAWGELADWAADTAERLVSVVETSEEAVDLRATAYQAAATALMAALTRNELAAPAANTPLSELRNATVRIAVGAAAEAKSDADHAADRLAEREKLERRRSAAVEEAQIAGLLAQLLRSDGFRAWLLDGALASLVADASAILFEMSSGQFELRIYSKDLEVIDHNDADSARPVRTLSGGETFQASLALALALSRQVATLSASGSAKLESIFLDEGFGTLDDTSLEVVADTLETLVSSGERMVGVITHVRALAERVPVQFQVTRTGSTSSITRVGL</sequence>
<keyword evidence="6" id="KW-0540">Nuclease</keyword>
<dbReference type="Proteomes" id="UP000295818">
    <property type="component" value="Unassembled WGS sequence"/>
</dbReference>
<name>A0ABY2BBR7_9ACTN</name>
<dbReference type="EMBL" id="SLWM01000024">
    <property type="protein sequence ID" value="TCO12881.1"/>
    <property type="molecule type" value="Genomic_DNA"/>
</dbReference>
<evidence type="ECO:0000313" key="6">
    <source>
        <dbReference type="EMBL" id="TCO12881.1"/>
    </source>
</evidence>
<organism evidence="6 7">
    <name type="scientific">Kribbella orskensis</name>
    <dbReference type="NCBI Taxonomy" id="2512216"/>
    <lineage>
        <taxon>Bacteria</taxon>
        <taxon>Bacillati</taxon>
        <taxon>Actinomycetota</taxon>
        <taxon>Actinomycetes</taxon>
        <taxon>Propionibacteriales</taxon>
        <taxon>Kribbellaceae</taxon>
        <taxon>Kribbella</taxon>
    </lineage>
</organism>
<dbReference type="InterPro" id="IPR038729">
    <property type="entry name" value="Rad50/SbcC_AAA"/>
</dbReference>
<dbReference type="PANTHER" id="PTHR32114:SF2">
    <property type="entry name" value="ABC TRANSPORTER ABCH.3"/>
    <property type="match status" value="1"/>
</dbReference>
<proteinExistence type="inferred from homology"/>
<evidence type="ECO:0000313" key="7">
    <source>
        <dbReference type="Proteomes" id="UP000295818"/>
    </source>
</evidence>
<comment type="caution">
    <text evidence="6">The sequence shown here is derived from an EMBL/GenBank/DDBJ whole genome shotgun (WGS) entry which is preliminary data.</text>
</comment>
<evidence type="ECO:0000256" key="4">
    <source>
        <dbReference type="SAM" id="Coils"/>
    </source>
</evidence>
<dbReference type="Pfam" id="PF13476">
    <property type="entry name" value="AAA_23"/>
    <property type="match status" value="1"/>
</dbReference>
<dbReference type="Gene3D" id="1.10.287.1490">
    <property type="match status" value="1"/>
</dbReference>
<feature type="domain" description="Rad50/SbcC-type AAA" evidence="5">
    <location>
        <begin position="5"/>
        <end position="206"/>
    </location>
</feature>
<dbReference type="PANTHER" id="PTHR32114">
    <property type="entry name" value="ABC TRANSPORTER ABCH.3"/>
    <property type="match status" value="1"/>
</dbReference>
<keyword evidence="7" id="KW-1185">Reference proteome</keyword>